<dbReference type="Pfam" id="PF12353">
    <property type="entry name" value="eIF3g"/>
    <property type="match status" value="1"/>
</dbReference>
<evidence type="ECO:0000313" key="5">
    <source>
        <dbReference type="Proteomes" id="UP000078046"/>
    </source>
</evidence>
<dbReference type="InterPro" id="IPR000504">
    <property type="entry name" value="RRM_dom"/>
</dbReference>
<dbReference type="InterPro" id="IPR035979">
    <property type="entry name" value="RBD_domain_sf"/>
</dbReference>
<dbReference type="InterPro" id="IPR024675">
    <property type="entry name" value="eIF3g_N"/>
</dbReference>
<dbReference type="SMART" id="SM00360">
    <property type="entry name" value="RRM"/>
    <property type="match status" value="1"/>
</dbReference>
<dbReference type="InterPro" id="IPR012677">
    <property type="entry name" value="Nucleotide-bd_a/b_plait_sf"/>
</dbReference>
<dbReference type="GO" id="GO:0003723">
    <property type="term" value="F:RNA binding"/>
    <property type="evidence" value="ECO:0007669"/>
    <property type="project" value="UniProtKB-UniRule"/>
</dbReference>
<sequence length="228" mass="26483">MDENIFQSKLKEYSFFDDENKNIRTYTDSENKTKFTFKKMNVNSEIARRYKTMQKFGNCSNNPPFPTDDYRTIKNVNLKFTHINELDEISEADLNQYRFSKCRSTLACTHCNGSHLSANCVKRTGDGNVNFVYKQVKSYERPPGCSLMFSNLPVSTTEPDLRKICDVYGKVRNVYINTDKITNTCKGKAFVHYERPEEATLAIQKLQRYVFGKHLLCVELAKPMVKKN</sequence>
<dbReference type="PANTHER" id="PTHR10352">
    <property type="entry name" value="EUKARYOTIC TRANSLATION INITIATION FACTOR 3 SUBUNIT G"/>
    <property type="match status" value="1"/>
</dbReference>
<gene>
    <name evidence="4" type="ORF">A3Q56_06513</name>
</gene>
<dbReference type="PROSITE" id="PS50102">
    <property type="entry name" value="RRM"/>
    <property type="match status" value="1"/>
</dbReference>
<reference evidence="4 5" key="1">
    <citation type="submission" date="2016-04" db="EMBL/GenBank/DDBJ databases">
        <title>The genome of Intoshia linei affirms orthonectids as highly simplified spiralians.</title>
        <authorList>
            <person name="Mikhailov K.V."/>
            <person name="Slusarev G.S."/>
            <person name="Nikitin M.A."/>
            <person name="Logacheva M.D."/>
            <person name="Penin A."/>
            <person name="Aleoshin V."/>
            <person name="Panchin Y.V."/>
        </authorList>
    </citation>
    <scope>NUCLEOTIDE SEQUENCE [LARGE SCALE GENOMIC DNA]</scope>
    <source>
        <strain evidence="4">Intl2013</strain>
        <tissue evidence="4">Whole animal</tissue>
    </source>
</reference>
<dbReference type="EMBL" id="LWCA01001154">
    <property type="protein sequence ID" value="OAF65770.1"/>
    <property type="molecule type" value="Genomic_DNA"/>
</dbReference>
<evidence type="ECO:0000313" key="4">
    <source>
        <dbReference type="EMBL" id="OAF65770.1"/>
    </source>
</evidence>
<dbReference type="Gene3D" id="3.30.70.330">
    <property type="match status" value="1"/>
</dbReference>
<evidence type="ECO:0000256" key="1">
    <source>
        <dbReference type="ARBA" id="ARBA00022884"/>
    </source>
</evidence>
<keyword evidence="5" id="KW-1185">Reference proteome</keyword>
<accession>A0A177AVB2</accession>
<name>A0A177AVB2_9BILA</name>
<comment type="caution">
    <text evidence="4">The sequence shown here is derived from an EMBL/GenBank/DDBJ whole genome shotgun (WGS) entry which is preliminary data.</text>
</comment>
<dbReference type="AlphaFoldDB" id="A0A177AVB2"/>
<evidence type="ECO:0000256" key="2">
    <source>
        <dbReference type="PROSITE-ProRule" id="PRU00176"/>
    </source>
</evidence>
<protein>
    <recommendedName>
        <fullName evidence="3">RRM domain-containing protein</fullName>
    </recommendedName>
</protein>
<dbReference type="Proteomes" id="UP000078046">
    <property type="component" value="Unassembled WGS sequence"/>
</dbReference>
<dbReference type="Pfam" id="PF00076">
    <property type="entry name" value="RRM_1"/>
    <property type="match status" value="1"/>
</dbReference>
<keyword evidence="1 2" id="KW-0694">RNA-binding</keyword>
<organism evidence="4 5">
    <name type="scientific">Intoshia linei</name>
    <dbReference type="NCBI Taxonomy" id="1819745"/>
    <lineage>
        <taxon>Eukaryota</taxon>
        <taxon>Metazoa</taxon>
        <taxon>Spiralia</taxon>
        <taxon>Lophotrochozoa</taxon>
        <taxon>Mesozoa</taxon>
        <taxon>Orthonectida</taxon>
        <taxon>Rhopaluridae</taxon>
        <taxon>Intoshia</taxon>
    </lineage>
</organism>
<evidence type="ECO:0000259" key="3">
    <source>
        <dbReference type="PROSITE" id="PS50102"/>
    </source>
</evidence>
<dbReference type="SUPFAM" id="SSF54928">
    <property type="entry name" value="RNA-binding domain, RBD"/>
    <property type="match status" value="1"/>
</dbReference>
<proteinExistence type="predicted"/>
<dbReference type="OrthoDB" id="639027at2759"/>
<feature type="domain" description="RRM" evidence="3">
    <location>
        <begin position="145"/>
        <end position="223"/>
    </location>
</feature>